<dbReference type="InterPro" id="IPR054734">
    <property type="entry name" value="PqqF-like_C_4"/>
</dbReference>
<gene>
    <name evidence="11" type="ORF">E1B28_006704</name>
</gene>
<evidence type="ECO:0000256" key="2">
    <source>
        <dbReference type="ARBA" id="ARBA00022670"/>
    </source>
</evidence>
<comment type="caution">
    <text evidence="11">The sequence shown here is derived from an EMBL/GenBank/DDBJ whole genome shotgun (WGS) entry which is preliminary data.</text>
</comment>
<dbReference type="GO" id="GO:0005739">
    <property type="term" value="C:mitochondrion"/>
    <property type="evidence" value="ECO:0007669"/>
    <property type="project" value="TreeGrafter"/>
</dbReference>
<dbReference type="InterPro" id="IPR050626">
    <property type="entry name" value="Peptidase_M16"/>
</dbReference>
<evidence type="ECO:0000259" key="9">
    <source>
        <dbReference type="Pfam" id="PF16187"/>
    </source>
</evidence>
<dbReference type="InterPro" id="IPR032632">
    <property type="entry name" value="Peptidase_M16_M"/>
</dbReference>
<feature type="compositionally biased region" description="Polar residues" evidence="7">
    <location>
        <begin position="751"/>
        <end position="766"/>
    </location>
</feature>
<dbReference type="KEGG" id="more:E1B28_006704"/>
<evidence type="ECO:0008006" key="13">
    <source>
        <dbReference type="Google" id="ProtNLM"/>
    </source>
</evidence>
<organism evidence="11 12">
    <name type="scientific">Marasmius oreades</name>
    <name type="common">fairy-ring Marasmius</name>
    <dbReference type="NCBI Taxonomy" id="181124"/>
    <lineage>
        <taxon>Eukaryota</taxon>
        <taxon>Fungi</taxon>
        <taxon>Dikarya</taxon>
        <taxon>Basidiomycota</taxon>
        <taxon>Agaricomycotina</taxon>
        <taxon>Agaricomycetes</taxon>
        <taxon>Agaricomycetidae</taxon>
        <taxon>Agaricales</taxon>
        <taxon>Marasmiineae</taxon>
        <taxon>Marasmiaceae</taxon>
        <taxon>Marasmius</taxon>
    </lineage>
</organism>
<dbReference type="GO" id="GO:0043171">
    <property type="term" value="P:peptide catabolic process"/>
    <property type="evidence" value="ECO:0007669"/>
    <property type="project" value="TreeGrafter"/>
</dbReference>
<protein>
    <recommendedName>
        <fullName evidence="13">Insulin-degrading enzyme</fullName>
    </recommendedName>
</protein>
<keyword evidence="6" id="KW-0482">Metalloprotease</keyword>
<dbReference type="PANTHER" id="PTHR43690">
    <property type="entry name" value="NARDILYSIN"/>
    <property type="match status" value="1"/>
</dbReference>
<dbReference type="EMBL" id="CM032183">
    <property type="protein sequence ID" value="KAG7096021.1"/>
    <property type="molecule type" value="Genomic_DNA"/>
</dbReference>
<evidence type="ECO:0000256" key="4">
    <source>
        <dbReference type="ARBA" id="ARBA00022801"/>
    </source>
</evidence>
<evidence type="ECO:0000256" key="3">
    <source>
        <dbReference type="ARBA" id="ARBA00022723"/>
    </source>
</evidence>
<keyword evidence="2" id="KW-0645">Protease</keyword>
<keyword evidence="3" id="KW-0479">Metal-binding</keyword>
<dbReference type="GO" id="GO:0004222">
    <property type="term" value="F:metalloendopeptidase activity"/>
    <property type="evidence" value="ECO:0007669"/>
    <property type="project" value="TreeGrafter"/>
</dbReference>
<dbReference type="InterPro" id="IPR011249">
    <property type="entry name" value="Metalloenz_LuxS/M16"/>
</dbReference>
<evidence type="ECO:0000256" key="5">
    <source>
        <dbReference type="ARBA" id="ARBA00022833"/>
    </source>
</evidence>
<keyword evidence="4" id="KW-0378">Hydrolase</keyword>
<evidence type="ECO:0000313" key="11">
    <source>
        <dbReference type="EMBL" id="KAG7096021.1"/>
    </source>
</evidence>
<dbReference type="Pfam" id="PF22456">
    <property type="entry name" value="PqqF-like_C_4"/>
    <property type="match status" value="1"/>
</dbReference>
<dbReference type="SUPFAM" id="SSF63411">
    <property type="entry name" value="LuxS/MPP-like metallohydrolase"/>
    <property type="match status" value="3"/>
</dbReference>
<dbReference type="GO" id="GO:0051603">
    <property type="term" value="P:proteolysis involved in protein catabolic process"/>
    <property type="evidence" value="ECO:0007669"/>
    <property type="project" value="TreeGrafter"/>
</dbReference>
<dbReference type="OrthoDB" id="2906111at2759"/>
<feature type="region of interest" description="Disordered" evidence="7">
    <location>
        <begin position="744"/>
        <end position="778"/>
    </location>
</feature>
<dbReference type="Proteomes" id="UP001049176">
    <property type="component" value="Chromosome 3"/>
</dbReference>
<proteinExistence type="inferred from homology"/>
<dbReference type="GeneID" id="66075780"/>
<reference evidence="11" key="1">
    <citation type="journal article" date="2021" name="Genome Biol. Evol.">
        <title>The assembled and annotated genome of the fairy-ring fungus Marasmius oreades.</title>
        <authorList>
            <person name="Hiltunen M."/>
            <person name="Ament-Velasquez S.L."/>
            <person name="Johannesson H."/>
        </authorList>
    </citation>
    <scope>NUCLEOTIDE SEQUENCE</scope>
    <source>
        <strain evidence="11">03SP1</strain>
    </source>
</reference>
<dbReference type="FunFam" id="3.30.830.10:FF:000005">
    <property type="entry name" value="nardilysin isoform X1"/>
    <property type="match status" value="1"/>
</dbReference>
<sequence>MHLCVIGKESVDELSELVATLFSPIQNRQKDPLPTVSEHPSGPNEKGTIVFVQSVATVHNLKILFPLEPQDQYWRHKPARFISHFVGHEGPGSLLSYLKAKCWASGVSCGPSVLGRGFSNFSITITLTRNGFDGYREVLIALFKYLNFLKVQMPFERYHQQEIAFLSSAKFKFLQKRKPSEYATEIAEAMASPYPRSLLIAARWKTWDWGDDYDDEGTAAGGGGEEDKVKEYLEEFTVENARVFLMGKEEELVKLKGFASGIEGVQWSEEPWYNTRYQVERLAEDFITLCSDGTILEFFLPERNQFVPESLAEVEKKEVLVPMKRPRLVWDTPLCKLWHKKDDQFWVPKARVVIEIKSPFVDQSARTAVLTRMFTDLVNDSLTEYSYAASLAGLSYECYDSLNGICVSFSGYNDKMPVLARHVLQQIQTLSVDPERLKIMIEKANKRWENFFLGESYHIARDYALHMLSAQGWLREQLLEQLPTITPEAVCSQRDLILSQVHMRILALGNITQQEAIDFAKVAEGVLSGPLVHLDFADLNEFALVLPQESNFVYSKKNSNPKQVNHAITSYLHIGCVHGLKSQLRIIASLLAQIMSEPAFNVLRTKEQLGYVVFCNGHYLPGGTMFGIRIIVQSEKSPQYLESRIEAFLEYMKSYIEEMSEEIFLEQKAGLAKKWTEERKNLYEEAAAYWVYIKSGSLNFHEAENDANELAQITKEDVLRCFMTYVHPSSGTRAKLSVHVHASPSELGDLSNPSESVGSQDSSGPTYVTDPADFRKSLERSGKYPPVVISDDIPAN</sequence>
<dbReference type="InterPro" id="IPR007863">
    <property type="entry name" value="Peptidase_M16_C"/>
</dbReference>
<evidence type="ECO:0000259" key="10">
    <source>
        <dbReference type="Pfam" id="PF22456"/>
    </source>
</evidence>
<dbReference type="GO" id="GO:0005829">
    <property type="term" value="C:cytosol"/>
    <property type="evidence" value="ECO:0007669"/>
    <property type="project" value="TreeGrafter"/>
</dbReference>
<feature type="domain" description="Coenzyme PQQ synthesis protein F-like C-terminal lobe" evidence="10">
    <location>
        <begin position="590"/>
        <end position="690"/>
    </location>
</feature>
<dbReference type="Gene3D" id="3.30.830.10">
    <property type="entry name" value="Metalloenzyme, LuxS/M16 peptidase-like"/>
    <property type="match status" value="3"/>
</dbReference>
<dbReference type="AlphaFoldDB" id="A0A9P7UWM2"/>
<keyword evidence="12" id="KW-1185">Reference proteome</keyword>
<accession>A0A9P7UWM2</accession>
<dbReference type="RefSeq" id="XP_043012491.1">
    <property type="nucleotide sequence ID" value="XM_043151396.1"/>
</dbReference>
<dbReference type="GO" id="GO:0046872">
    <property type="term" value="F:metal ion binding"/>
    <property type="evidence" value="ECO:0007669"/>
    <property type="project" value="UniProtKB-KW"/>
</dbReference>
<dbReference type="PANTHER" id="PTHR43690:SF18">
    <property type="entry name" value="INSULIN-DEGRADING ENZYME-RELATED"/>
    <property type="match status" value="1"/>
</dbReference>
<dbReference type="Pfam" id="PF05193">
    <property type="entry name" value="Peptidase_M16_C"/>
    <property type="match status" value="1"/>
</dbReference>
<feature type="domain" description="Peptidase M16 C-terminal" evidence="8">
    <location>
        <begin position="1"/>
        <end position="152"/>
    </location>
</feature>
<feature type="domain" description="Peptidase M16 middle/third" evidence="9">
    <location>
        <begin position="171"/>
        <end position="480"/>
    </location>
</feature>
<evidence type="ECO:0000256" key="6">
    <source>
        <dbReference type="ARBA" id="ARBA00023049"/>
    </source>
</evidence>
<evidence type="ECO:0000256" key="1">
    <source>
        <dbReference type="ARBA" id="ARBA00007261"/>
    </source>
</evidence>
<name>A0A9P7UWM2_9AGAR</name>
<dbReference type="Pfam" id="PF16187">
    <property type="entry name" value="Peptidase_M16_M"/>
    <property type="match status" value="1"/>
</dbReference>
<evidence type="ECO:0000313" key="12">
    <source>
        <dbReference type="Proteomes" id="UP001049176"/>
    </source>
</evidence>
<evidence type="ECO:0000256" key="7">
    <source>
        <dbReference type="SAM" id="MobiDB-lite"/>
    </source>
</evidence>
<comment type="similarity">
    <text evidence="1">Belongs to the peptidase M16 family.</text>
</comment>
<keyword evidence="5" id="KW-0862">Zinc</keyword>
<evidence type="ECO:0000259" key="8">
    <source>
        <dbReference type="Pfam" id="PF05193"/>
    </source>
</evidence>